<sequence length="131" mass="15075">MLVIMQKTRPVDYPTIDIQQRIKKGEIGVYAEPVNAKLPPHVVCLAQGARDAYFVLLDTKRGIIIWGNPDGGWDEPLTELSEDVDLEAPDSRFRELQWMPHPDEPHEVWEVDLRSVDKEDEELQRIMKEAG</sequence>
<proteinExistence type="predicted"/>
<dbReference type="EMBL" id="ML994616">
    <property type="protein sequence ID" value="KAF2191866.1"/>
    <property type="molecule type" value="Genomic_DNA"/>
</dbReference>
<evidence type="ECO:0000313" key="2">
    <source>
        <dbReference type="Proteomes" id="UP000800200"/>
    </source>
</evidence>
<gene>
    <name evidence="1" type="ORF">K469DRAFT_695966</name>
</gene>
<keyword evidence="2" id="KW-1185">Reference proteome</keyword>
<dbReference type="OrthoDB" id="5343383at2759"/>
<reference evidence="1" key="1">
    <citation type="journal article" date="2020" name="Stud. Mycol.">
        <title>101 Dothideomycetes genomes: a test case for predicting lifestyles and emergence of pathogens.</title>
        <authorList>
            <person name="Haridas S."/>
            <person name="Albert R."/>
            <person name="Binder M."/>
            <person name="Bloem J."/>
            <person name="Labutti K."/>
            <person name="Salamov A."/>
            <person name="Andreopoulos B."/>
            <person name="Baker S."/>
            <person name="Barry K."/>
            <person name="Bills G."/>
            <person name="Bluhm B."/>
            <person name="Cannon C."/>
            <person name="Castanera R."/>
            <person name="Culley D."/>
            <person name="Daum C."/>
            <person name="Ezra D."/>
            <person name="Gonzalez J."/>
            <person name="Henrissat B."/>
            <person name="Kuo A."/>
            <person name="Liang C."/>
            <person name="Lipzen A."/>
            <person name="Lutzoni F."/>
            <person name="Magnuson J."/>
            <person name="Mondo S."/>
            <person name="Nolan M."/>
            <person name="Ohm R."/>
            <person name="Pangilinan J."/>
            <person name="Park H.-J."/>
            <person name="Ramirez L."/>
            <person name="Alfaro M."/>
            <person name="Sun H."/>
            <person name="Tritt A."/>
            <person name="Yoshinaga Y."/>
            <person name="Zwiers L.-H."/>
            <person name="Turgeon B."/>
            <person name="Goodwin S."/>
            <person name="Spatafora J."/>
            <person name="Crous P."/>
            <person name="Grigoriev I."/>
        </authorList>
    </citation>
    <scope>NUCLEOTIDE SEQUENCE</scope>
    <source>
        <strain evidence="1">CBS 207.26</strain>
    </source>
</reference>
<name>A0A6A6EPN7_9PEZI</name>
<accession>A0A6A6EPN7</accession>
<dbReference type="AlphaFoldDB" id="A0A6A6EPN7"/>
<evidence type="ECO:0000313" key="1">
    <source>
        <dbReference type="EMBL" id="KAF2191866.1"/>
    </source>
</evidence>
<dbReference type="Proteomes" id="UP000800200">
    <property type="component" value="Unassembled WGS sequence"/>
</dbReference>
<protein>
    <submittedName>
        <fullName evidence="1">Uncharacterized protein</fullName>
    </submittedName>
</protein>
<organism evidence="1 2">
    <name type="scientific">Zopfia rhizophila CBS 207.26</name>
    <dbReference type="NCBI Taxonomy" id="1314779"/>
    <lineage>
        <taxon>Eukaryota</taxon>
        <taxon>Fungi</taxon>
        <taxon>Dikarya</taxon>
        <taxon>Ascomycota</taxon>
        <taxon>Pezizomycotina</taxon>
        <taxon>Dothideomycetes</taxon>
        <taxon>Dothideomycetes incertae sedis</taxon>
        <taxon>Zopfiaceae</taxon>
        <taxon>Zopfia</taxon>
    </lineage>
</organism>